<dbReference type="InterPro" id="IPR002771">
    <property type="entry name" value="Multi_antbiot-R_MarC"/>
</dbReference>
<proteinExistence type="inferred from homology"/>
<gene>
    <name evidence="8" type="ORF">VST7929_02710</name>
</gene>
<reference evidence="8" key="1">
    <citation type="submission" date="2021-11" db="EMBL/GenBank/DDBJ databases">
        <authorList>
            <person name="Rodrigo-Torres L."/>
            <person name="Arahal R. D."/>
            <person name="Lucena T."/>
        </authorList>
    </citation>
    <scope>NUCLEOTIDE SEQUENCE</scope>
    <source>
        <strain evidence="8">CECT 7929</strain>
    </source>
</reference>
<evidence type="ECO:0000256" key="5">
    <source>
        <dbReference type="ARBA" id="ARBA00022989"/>
    </source>
</evidence>
<feature type="transmembrane region" description="Helical" evidence="7">
    <location>
        <begin position="43"/>
        <end position="62"/>
    </location>
</feature>
<comment type="caution">
    <text evidence="7">Lacks conserved residue(s) required for the propagation of feature annotation.</text>
</comment>
<feature type="transmembrane region" description="Helical" evidence="7">
    <location>
        <begin position="175"/>
        <end position="196"/>
    </location>
</feature>
<keyword evidence="9" id="KW-1185">Reference proteome</keyword>
<evidence type="ECO:0000313" key="8">
    <source>
        <dbReference type="EMBL" id="CAH0534754.1"/>
    </source>
</evidence>
<keyword evidence="4 7" id="KW-0812">Transmembrane</keyword>
<dbReference type="PANTHER" id="PTHR33508:SF1">
    <property type="entry name" value="UPF0056 MEMBRANE PROTEIN YHCE"/>
    <property type="match status" value="1"/>
</dbReference>
<evidence type="ECO:0000256" key="7">
    <source>
        <dbReference type="RuleBase" id="RU362048"/>
    </source>
</evidence>
<dbReference type="EMBL" id="CAKLDI010000001">
    <property type="protein sequence ID" value="CAH0534754.1"/>
    <property type="molecule type" value="Genomic_DNA"/>
</dbReference>
<dbReference type="PANTHER" id="PTHR33508">
    <property type="entry name" value="UPF0056 MEMBRANE PROTEIN YHCE"/>
    <property type="match status" value="1"/>
</dbReference>
<feature type="transmembrane region" description="Helical" evidence="7">
    <location>
        <begin position="140"/>
        <end position="163"/>
    </location>
</feature>
<evidence type="ECO:0000256" key="2">
    <source>
        <dbReference type="ARBA" id="ARBA00009784"/>
    </source>
</evidence>
<dbReference type="Pfam" id="PF01914">
    <property type="entry name" value="MarC"/>
    <property type="match status" value="1"/>
</dbReference>
<name>A0ABN8DWQ8_9VIBR</name>
<comment type="similarity">
    <text evidence="2 7">Belongs to the UPF0056 (MarC) family.</text>
</comment>
<protein>
    <recommendedName>
        <fullName evidence="7">UPF0056 membrane protein</fullName>
    </recommendedName>
</protein>
<keyword evidence="3" id="KW-1003">Cell membrane</keyword>
<keyword evidence="5 7" id="KW-1133">Transmembrane helix</keyword>
<comment type="caution">
    <text evidence="8">The sequence shown here is derived from an EMBL/GenBank/DDBJ whole genome shotgun (WGS) entry which is preliminary data.</text>
</comment>
<dbReference type="NCBIfam" id="TIGR00427">
    <property type="entry name" value="NAAT family transporter"/>
    <property type="match status" value="1"/>
</dbReference>
<dbReference type="Proteomes" id="UP000838672">
    <property type="component" value="Unassembled WGS sequence"/>
</dbReference>
<evidence type="ECO:0000256" key="6">
    <source>
        <dbReference type="ARBA" id="ARBA00023136"/>
    </source>
</evidence>
<keyword evidence="6 7" id="KW-0472">Membrane</keyword>
<feature type="transmembrane region" description="Helical" evidence="7">
    <location>
        <begin position="12"/>
        <end position="31"/>
    </location>
</feature>
<comment type="subcellular location">
    <subcellularLocation>
        <location evidence="1 7">Cell membrane</location>
        <topology evidence="1 7">Multi-pass membrane protein</topology>
    </subcellularLocation>
</comment>
<feature type="transmembrane region" description="Helical" evidence="7">
    <location>
        <begin position="68"/>
        <end position="92"/>
    </location>
</feature>
<sequence length="217" mass="22616">MSDLITTAVTAFMGFFAVMNPIANTAVFVGLTGSLAAATQRKVAFQAILSAFLIIAVFSLIGKGLFHLFGITLPALRLAGGVLVALIGYHMLQGGSSQLHQANEQESDASHLAISPLAIPILAGPGTIATAMNFSAAGGVGHIITTLIAFAVLCVITLLCFLSGKRLMAILGPDLVSVISRLMGLILTVIGTQMFLQGVHDAYLLFDWAPLNAHSQL</sequence>
<evidence type="ECO:0000256" key="1">
    <source>
        <dbReference type="ARBA" id="ARBA00004651"/>
    </source>
</evidence>
<evidence type="ECO:0000313" key="9">
    <source>
        <dbReference type="Proteomes" id="UP000838672"/>
    </source>
</evidence>
<dbReference type="RefSeq" id="WP_237467780.1">
    <property type="nucleotide sequence ID" value="NZ_CAKLDI010000001.1"/>
</dbReference>
<organism evidence="8 9">
    <name type="scientific">Vibrio stylophorae</name>
    <dbReference type="NCBI Taxonomy" id="659351"/>
    <lineage>
        <taxon>Bacteria</taxon>
        <taxon>Pseudomonadati</taxon>
        <taxon>Pseudomonadota</taxon>
        <taxon>Gammaproteobacteria</taxon>
        <taxon>Vibrionales</taxon>
        <taxon>Vibrionaceae</taxon>
        <taxon>Vibrio</taxon>
    </lineage>
</organism>
<evidence type="ECO:0000256" key="3">
    <source>
        <dbReference type="ARBA" id="ARBA00022475"/>
    </source>
</evidence>
<evidence type="ECO:0000256" key="4">
    <source>
        <dbReference type="ARBA" id="ARBA00022692"/>
    </source>
</evidence>
<accession>A0ABN8DWQ8</accession>